<evidence type="ECO:0000256" key="2">
    <source>
        <dbReference type="ARBA" id="ARBA00012438"/>
    </source>
</evidence>
<dbReference type="InterPro" id="IPR036890">
    <property type="entry name" value="HATPase_C_sf"/>
</dbReference>
<organism evidence="8 9">
    <name type="scientific">Colwellia psychrerythraea</name>
    <name type="common">Vibrio psychroerythus</name>
    <dbReference type="NCBI Taxonomy" id="28229"/>
    <lineage>
        <taxon>Bacteria</taxon>
        <taxon>Pseudomonadati</taxon>
        <taxon>Pseudomonadota</taxon>
        <taxon>Gammaproteobacteria</taxon>
        <taxon>Alteromonadales</taxon>
        <taxon>Colwelliaceae</taxon>
        <taxon>Colwellia</taxon>
    </lineage>
</organism>
<sequence>MGIPYRFSLILLLFCSWQVSANIRFTAYDIEDGLSQNTINTIIQDKYGFMWFGSQDGLNRFDGFEFETFLRNKNDKNTLSNEYVNQLFIDLQGTLWIATRGGGLNRFNYETETFDHFVYDKAGNNDNYYDIKQIIQANPNELWLATHSAGIQVFNLHKQTFSTLPLKHTNSLFLSQRNITCLTLDTNNNLWLGSAVDGLFKYTVATQTIEIFSHNEQDSNSLSDNQITTIYQDKSNDIWVATLNGLNRYQAKSNDFQRYMHNEKDKNSLSHNVIRDIKEDPQQVLWLATSAGLNKLNKNRDSFYHYQNSPTVKDSLSGNVVYSLYPASDGIMWIGFFARGINKFYLTPRLFQHIYKDDNSPNSLQSNEIWGVFEDSKGEIWLATDGGGLNHYDKKSQKVKTYLHDKLNKNTISSNRVWAIAEEEPGVLWVATYDAGLNLIDTRTNKVEHFMHQSDNDNSLIDNQIVALYKDKEQNLWIGTKNGLDKFNIASQKFTHFSNNINDKSSLSFNFILSIFEDSRGLLWVSTYGGGLNSYDKKTQKFTRYQHDPDNDNSIINNVVMSASEDNEGNIWIATVNGLNKLDFSEQKFTLFNKQDGLANETIYSVLEGNDNALWFSSNRGISRLDPKDNAITNFSLADGLQSYEFNSGAFLKSSSGEIYFGGINGLNIFNPRYFNQQQQDLALTITKVRLFNQTITIKNIADRNQPQNHEFQLNKAIYLLDELTLSHKESLISFEFSTLDFSEANNINFEYKLDNWDKNWIKTSHKSRLATYTNIPPGSYTLMLRAKHQNQQWGSKVTRLPITVKPAPWLSWWAYSLYILTITVLTSLFFYHRYQAFLFIKENEERLTLSLWGSNSELWDWHISQNYIFRLNSITNNKNGKQQFNLENLKETTHPDDINEVISAFSHHRSNKSADLDITYRRQDTKEQWRWYRSRAKAVSRDEQGNADRIVGTIEDINQLVEAQNQLQDLNVELELRVQARTVELSDTLARLTTTQEQLVESEKMASLVNLVTGVAHELNTPLGVILTATSQLEHKQIQLSEKIAKKTLSSQLLIEHNKQSDACIRLINGNIKKSINLVDNFKALSYSSQNEARKTIALSLLFENIVKDCSIRTKTKAAFITIHCPKQLNIVSYPQMIKEVFNQLVENSCLHAFEDILANQVEIEITITDKTDEIHLLYQDNGEGLSDDLVGNIFDPFSTTKRGSDCIGLGMPIVYNQVMHSLLGTIKLTSPNNGGIEIIIILPKK</sequence>
<evidence type="ECO:0000256" key="5">
    <source>
        <dbReference type="SAM" id="SignalP"/>
    </source>
</evidence>
<dbReference type="GO" id="GO:0000155">
    <property type="term" value="F:phosphorelay sensor kinase activity"/>
    <property type="evidence" value="ECO:0007669"/>
    <property type="project" value="InterPro"/>
</dbReference>
<dbReference type="Pfam" id="PF07495">
    <property type="entry name" value="Y_Y_Y"/>
    <property type="match status" value="1"/>
</dbReference>
<dbReference type="Proteomes" id="UP000029868">
    <property type="component" value="Unassembled WGS sequence"/>
</dbReference>
<dbReference type="InterPro" id="IPR036097">
    <property type="entry name" value="HisK_dim/P_sf"/>
</dbReference>
<feature type="domain" description="Histidine kinase" evidence="6">
    <location>
        <begin position="1015"/>
        <end position="1247"/>
    </location>
</feature>
<dbReference type="InterPro" id="IPR013783">
    <property type="entry name" value="Ig-like_fold"/>
</dbReference>
<dbReference type="Pfam" id="PF08447">
    <property type="entry name" value="PAS_3"/>
    <property type="match status" value="1"/>
</dbReference>
<dbReference type="SUPFAM" id="SSF47384">
    <property type="entry name" value="Homodimeric domain of signal transducing histidine kinase"/>
    <property type="match status" value="1"/>
</dbReference>
<evidence type="ECO:0000313" key="8">
    <source>
        <dbReference type="EMBL" id="KGJ90612.1"/>
    </source>
</evidence>
<dbReference type="SUPFAM" id="SSF63829">
    <property type="entry name" value="Calcium-dependent phosphotriesterase"/>
    <property type="match status" value="3"/>
</dbReference>
<keyword evidence="5" id="KW-0732">Signal</keyword>
<dbReference type="Pfam" id="PF07494">
    <property type="entry name" value="Reg_prop"/>
    <property type="match status" value="7"/>
</dbReference>
<evidence type="ECO:0000259" key="6">
    <source>
        <dbReference type="PROSITE" id="PS50109"/>
    </source>
</evidence>
<evidence type="ECO:0000313" key="9">
    <source>
        <dbReference type="Proteomes" id="UP000029868"/>
    </source>
</evidence>
<dbReference type="PROSITE" id="PS50109">
    <property type="entry name" value="HIS_KIN"/>
    <property type="match status" value="1"/>
</dbReference>
<dbReference type="InterPro" id="IPR015943">
    <property type="entry name" value="WD40/YVTN_repeat-like_dom_sf"/>
</dbReference>
<keyword evidence="4" id="KW-0812">Transmembrane</keyword>
<dbReference type="PATRIC" id="fig|28229.3.peg.3534"/>
<dbReference type="InterPro" id="IPR013655">
    <property type="entry name" value="PAS_fold_3"/>
</dbReference>
<dbReference type="EC" id="2.7.13.3" evidence="2"/>
<name>A0A099KL24_COLPS</name>
<proteinExistence type="predicted"/>
<dbReference type="PROSITE" id="PS50113">
    <property type="entry name" value="PAC"/>
    <property type="match status" value="1"/>
</dbReference>
<comment type="catalytic activity">
    <reaction evidence="1">
        <text>ATP + protein L-histidine = ADP + protein N-phospho-L-histidine.</text>
        <dbReference type="EC" id="2.7.13.3"/>
    </reaction>
</comment>
<gene>
    <name evidence="8" type="ORF">GAB14E_3612</name>
</gene>
<protein>
    <recommendedName>
        <fullName evidence="2">histidine kinase</fullName>
        <ecNumber evidence="2">2.7.13.3</ecNumber>
    </recommendedName>
</protein>
<dbReference type="SUPFAM" id="SSF55874">
    <property type="entry name" value="ATPase domain of HSP90 chaperone/DNA topoisomerase II/histidine kinase"/>
    <property type="match status" value="1"/>
</dbReference>
<keyword evidence="4" id="KW-1133">Transmembrane helix</keyword>
<dbReference type="InterPro" id="IPR003594">
    <property type="entry name" value="HATPase_dom"/>
</dbReference>
<dbReference type="InterPro" id="IPR003661">
    <property type="entry name" value="HisK_dim/P_dom"/>
</dbReference>
<dbReference type="SMART" id="SM00387">
    <property type="entry name" value="HATPase_c"/>
    <property type="match status" value="1"/>
</dbReference>
<dbReference type="InterPro" id="IPR000700">
    <property type="entry name" value="PAS-assoc_C"/>
</dbReference>
<dbReference type="Gene3D" id="2.60.40.10">
    <property type="entry name" value="Immunoglobulins"/>
    <property type="match status" value="1"/>
</dbReference>
<dbReference type="EMBL" id="JQEC01000046">
    <property type="protein sequence ID" value="KGJ90612.1"/>
    <property type="molecule type" value="Genomic_DNA"/>
</dbReference>
<dbReference type="RefSeq" id="WP_033083518.1">
    <property type="nucleotide sequence ID" value="NZ_JQEC01000046.1"/>
</dbReference>
<dbReference type="SUPFAM" id="SSF55785">
    <property type="entry name" value="PYP-like sensor domain (PAS domain)"/>
    <property type="match status" value="1"/>
</dbReference>
<accession>A0A099KL24</accession>
<evidence type="ECO:0000256" key="1">
    <source>
        <dbReference type="ARBA" id="ARBA00000085"/>
    </source>
</evidence>
<dbReference type="PANTHER" id="PTHR43547">
    <property type="entry name" value="TWO-COMPONENT HISTIDINE KINASE"/>
    <property type="match status" value="1"/>
</dbReference>
<dbReference type="Gene3D" id="3.30.565.10">
    <property type="entry name" value="Histidine kinase-like ATPase, C-terminal domain"/>
    <property type="match status" value="1"/>
</dbReference>
<feature type="chain" id="PRO_5001949130" description="histidine kinase" evidence="5">
    <location>
        <begin position="22"/>
        <end position="1247"/>
    </location>
</feature>
<dbReference type="InterPro" id="IPR005467">
    <property type="entry name" value="His_kinase_dom"/>
</dbReference>
<evidence type="ECO:0000259" key="7">
    <source>
        <dbReference type="PROSITE" id="PS50113"/>
    </source>
</evidence>
<reference evidence="8 9" key="1">
    <citation type="submission" date="2014-08" db="EMBL/GenBank/DDBJ databases">
        <title>Genomic and Phenotypic Diversity of Colwellia psychrerythraea strains from Disparate Marine Basins.</title>
        <authorList>
            <person name="Techtmann S.M."/>
            <person name="Stelling S.C."/>
            <person name="Utturkar S.M."/>
            <person name="Alshibli N."/>
            <person name="Harris A."/>
            <person name="Brown S.D."/>
            <person name="Hazen T.C."/>
        </authorList>
    </citation>
    <scope>NUCLEOTIDE SEQUENCE [LARGE SCALE GENOMIC DNA]</scope>
    <source>
        <strain evidence="8 9">GAB14E</strain>
    </source>
</reference>
<keyword evidence="4" id="KW-0472">Membrane</keyword>
<evidence type="ECO:0000256" key="3">
    <source>
        <dbReference type="ARBA" id="ARBA00022553"/>
    </source>
</evidence>
<dbReference type="InterPro" id="IPR011123">
    <property type="entry name" value="Y_Y_Y"/>
</dbReference>
<feature type="signal peptide" evidence="5">
    <location>
        <begin position="1"/>
        <end position="21"/>
    </location>
</feature>
<dbReference type="InterPro" id="IPR011110">
    <property type="entry name" value="Reg_prop"/>
</dbReference>
<dbReference type="InterPro" id="IPR035965">
    <property type="entry name" value="PAS-like_dom_sf"/>
</dbReference>
<dbReference type="OrthoDB" id="9772100at2"/>
<dbReference type="PANTHER" id="PTHR43547:SF2">
    <property type="entry name" value="HYBRID SIGNAL TRANSDUCTION HISTIDINE KINASE C"/>
    <property type="match status" value="1"/>
</dbReference>
<feature type="transmembrane region" description="Helical" evidence="4">
    <location>
        <begin position="813"/>
        <end position="832"/>
    </location>
</feature>
<dbReference type="Gene3D" id="2.130.10.10">
    <property type="entry name" value="YVTN repeat-like/Quinoprotein amine dehydrogenase"/>
    <property type="match status" value="2"/>
</dbReference>
<feature type="domain" description="PAC" evidence="7">
    <location>
        <begin position="915"/>
        <end position="970"/>
    </location>
</feature>
<comment type="caution">
    <text evidence="8">The sequence shown here is derived from an EMBL/GenBank/DDBJ whole genome shotgun (WGS) entry which is preliminary data.</text>
</comment>
<dbReference type="Gene3D" id="1.10.287.130">
    <property type="match status" value="1"/>
</dbReference>
<dbReference type="Pfam" id="PF02518">
    <property type="entry name" value="HATPase_c"/>
    <property type="match status" value="1"/>
</dbReference>
<evidence type="ECO:0000256" key="4">
    <source>
        <dbReference type="SAM" id="Phobius"/>
    </source>
</evidence>
<keyword evidence="3" id="KW-0597">Phosphoprotein</keyword>
<dbReference type="AlphaFoldDB" id="A0A099KL24"/>
<dbReference type="CDD" id="cd00082">
    <property type="entry name" value="HisKA"/>
    <property type="match status" value="1"/>
</dbReference>
<dbReference type="Gene3D" id="3.30.450.20">
    <property type="entry name" value="PAS domain"/>
    <property type="match status" value="1"/>
</dbReference>